<feature type="transmembrane region" description="Helical" evidence="1">
    <location>
        <begin position="12"/>
        <end position="32"/>
    </location>
</feature>
<accession>A0ABY1QKZ6</accession>
<feature type="transmembrane region" description="Helical" evidence="1">
    <location>
        <begin position="70"/>
        <end position="88"/>
    </location>
</feature>
<feature type="transmembrane region" description="Helical" evidence="1">
    <location>
        <begin position="38"/>
        <end position="58"/>
    </location>
</feature>
<feature type="transmembrane region" description="Helical" evidence="1">
    <location>
        <begin position="100"/>
        <end position="118"/>
    </location>
</feature>
<keyword evidence="1" id="KW-1133">Transmembrane helix</keyword>
<keyword evidence="3" id="KW-1185">Reference proteome</keyword>
<protein>
    <submittedName>
        <fullName evidence="2">Uncharacterized protein</fullName>
    </submittedName>
</protein>
<dbReference type="EMBL" id="FXUG01000014">
    <property type="protein sequence ID" value="SMP71650.1"/>
    <property type="molecule type" value="Genomic_DNA"/>
</dbReference>
<keyword evidence="1" id="KW-0812">Transmembrane</keyword>
<feature type="transmembrane region" description="Helical" evidence="1">
    <location>
        <begin position="150"/>
        <end position="169"/>
    </location>
</feature>
<evidence type="ECO:0000256" key="1">
    <source>
        <dbReference type="SAM" id="Phobius"/>
    </source>
</evidence>
<feature type="transmembrane region" description="Helical" evidence="1">
    <location>
        <begin position="223"/>
        <end position="244"/>
    </location>
</feature>
<comment type="caution">
    <text evidence="2">The sequence shown here is derived from an EMBL/GenBank/DDBJ whole genome shotgun (WGS) entry which is preliminary data.</text>
</comment>
<sequence length="297" mass="32034">MATTETAHRKFQLGLLIAVCCVVFFITDVAIPSCFDDAFPALVAMGILTAQLTVICVWGTLVRGTFWIRLPWTLLLLVISWCGIAWGITIEKGQANTDAMLGAGIVWTFGFVTSFVPLKIAAMGFRWQIVQGSDNDSNAIPNSRYAIRDVMTGTLLLALSMAIGRAMLPADDISFTRALQASDLDEPELLIAITIYGIVSLLVKLPCIWIALGEPNEKIKSWIGVWVAYCAILATLEFALLTAILGSSGGDSGEVFLGMLVSHQIMGAIMLAVCLSLRGMGYRLERSLPQNSVVSPG</sequence>
<reference evidence="2 3" key="1">
    <citation type="submission" date="2017-05" db="EMBL/GenBank/DDBJ databases">
        <authorList>
            <person name="Varghese N."/>
            <person name="Submissions S."/>
        </authorList>
    </citation>
    <scope>NUCLEOTIDE SEQUENCE [LARGE SCALE GENOMIC DNA]</scope>
    <source>
        <strain evidence="2 3">DSM 25457</strain>
    </source>
</reference>
<gene>
    <name evidence="2" type="ORF">SAMN06265222_11490</name>
</gene>
<dbReference type="RefSeq" id="WP_283434482.1">
    <property type="nucleotide sequence ID" value="NZ_FXUG01000014.1"/>
</dbReference>
<feature type="transmembrane region" description="Helical" evidence="1">
    <location>
        <begin position="189"/>
        <end position="211"/>
    </location>
</feature>
<evidence type="ECO:0000313" key="2">
    <source>
        <dbReference type="EMBL" id="SMP71650.1"/>
    </source>
</evidence>
<proteinExistence type="predicted"/>
<feature type="transmembrane region" description="Helical" evidence="1">
    <location>
        <begin position="256"/>
        <end position="277"/>
    </location>
</feature>
<name>A0ABY1QKZ6_9BACT</name>
<organism evidence="2 3">
    <name type="scientific">Neorhodopirellula lusitana</name>
    <dbReference type="NCBI Taxonomy" id="445327"/>
    <lineage>
        <taxon>Bacteria</taxon>
        <taxon>Pseudomonadati</taxon>
        <taxon>Planctomycetota</taxon>
        <taxon>Planctomycetia</taxon>
        <taxon>Pirellulales</taxon>
        <taxon>Pirellulaceae</taxon>
        <taxon>Neorhodopirellula</taxon>
    </lineage>
</organism>
<keyword evidence="1" id="KW-0472">Membrane</keyword>
<evidence type="ECO:0000313" key="3">
    <source>
        <dbReference type="Proteomes" id="UP001158067"/>
    </source>
</evidence>
<dbReference type="Proteomes" id="UP001158067">
    <property type="component" value="Unassembled WGS sequence"/>
</dbReference>